<protein>
    <submittedName>
        <fullName evidence="2">Uncharacterized protein</fullName>
    </submittedName>
</protein>
<keyword evidence="1" id="KW-0472">Membrane</keyword>
<keyword evidence="1" id="KW-0812">Transmembrane</keyword>
<evidence type="ECO:0000313" key="2">
    <source>
        <dbReference type="EMBL" id="KAL3418164.1"/>
    </source>
</evidence>
<name>A0ABR4P4D4_9HELO</name>
<keyword evidence="3" id="KW-1185">Reference proteome</keyword>
<dbReference type="EMBL" id="JBFCZG010000009">
    <property type="protein sequence ID" value="KAL3418164.1"/>
    <property type="molecule type" value="Genomic_DNA"/>
</dbReference>
<gene>
    <name evidence="2" type="ORF">PVAG01_09879</name>
</gene>
<sequence length="91" mass="10070">MDSLLNTAFLATRSILEVRQDSTDGGSTEKSFFEKNKTMIIAAGALIPLQLIGGYFYLRHRKAKKMAAAALEDRIARLEMGMGMGDEYPKP</sequence>
<proteinExistence type="predicted"/>
<organism evidence="2 3">
    <name type="scientific">Phlyctema vagabunda</name>
    <dbReference type="NCBI Taxonomy" id="108571"/>
    <lineage>
        <taxon>Eukaryota</taxon>
        <taxon>Fungi</taxon>
        <taxon>Dikarya</taxon>
        <taxon>Ascomycota</taxon>
        <taxon>Pezizomycotina</taxon>
        <taxon>Leotiomycetes</taxon>
        <taxon>Helotiales</taxon>
        <taxon>Dermateaceae</taxon>
        <taxon>Phlyctema</taxon>
    </lineage>
</organism>
<evidence type="ECO:0000256" key="1">
    <source>
        <dbReference type="SAM" id="Phobius"/>
    </source>
</evidence>
<reference evidence="2 3" key="1">
    <citation type="submission" date="2024-06" db="EMBL/GenBank/DDBJ databases">
        <title>Complete genome of Phlyctema vagabunda strain 19-DSS-EL-015.</title>
        <authorList>
            <person name="Fiorenzani C."/>
        </authorList>
    </citation>
    <scope>NUCLEOTIDE SEQUENCE [LARGE SCALE GENOMIC DNA]</scope>
    <source>
        <strain evidence="2 3">19-DSS-EL-015</strain>
    </source>
</reference>
<feature type="transmembrane region" description="Helical" evidence="1">
    <location>
        <begin position="39"/>
        <end position="58"/>
    </location>
</feature>
<accession>A0ABR4P4D4</accession>
<dbReference type="Proteomes" id="UP001629113">
    <property type="component" value="Unassembled WGS sequence"/>
</dbReference>
<evidence type="ECO:0000313" key="3">
    <source>
        <dbReference type="Proteomes" id="UP001629113"/>
    </source>
</evidence>
<keyword evidence="1" id="KW-1133">Transmembrane helix</keyword>
<comment type="caution">
    <text evidence="2">The sequence shown here is derived from an EMBL/GenBank/DDBJ whole genome shotgun (WGS) entry which is preliminary data.</text>
</comment>